<dbReference type="PIRSF" id="PIRSF016578">
    <property type="entry name" value="HsaA"/>
    <property type="match status" value="1"/>
</dbReference>
<evidence type="ECO:0000259" key="4">
    <source>
        <dbReference type="Pfam" id="PF02771"/>
    </source>
</evidence>
<keyword evidence="2" id="KW-0560">Oxidoreductase</keyword>
<dbReference type="SUPFAM" id="SSF47203">
    <property type="entry name" value="Acyl-CoA dehydrogenase C-terminal domain-like"/>
    <property type="match status" value="1"/>
</dbReference>
<protein>
    <submittedName>
        <fullName evidence="6">Acyl-CoA dehydrogenase</fullName>
    </submittedName>
</protein>
<dbReference type="CDD" id="cd00567">
    <property type="entry name" value="ACAD"/>
    <property type="match status" value="1"/>
</dbReference>
<evidence type="ECO:0000313" key="6">
    <source>
        <dbReference type="EMBL" id="KJE21084.1"/>
    </source>
</evidence>
<evidence type="ECO:0000259" key="5">
    <source>
        <dbReference type="Pfam" id="PF08028"/>
    </source>
</evidence>
<accession>A0A0D8BAU6</accession>
<name>A0A0D8BAU6_9ACTN</name>
<dbReference type="PANTHER" id="PTHR43884">
    <property type="entry name" value="ACYL-COA DEHYDROGENASE"/>
    <property type="match status" value="1"/>
</dbReference>
<dbReference type="GO" id="GO:0003995">
    <property type="term" value="F:acyl-CoA dehydrogenase activity"/>
    <property type="evidence" value="ECO:0007669"/>
    <property type="project" value="TreeGrafter"/>
</dbReference>
<dbReference type="InterPro" id="IPR013107">
    <property type="entry name" value="Acyl-CoA_DH_C"/>
</dbReference>
<dbReference type="PANTHER" id="PTHR43884:SF25">
    <property type="entry name" value="ACYL-COA DEHYDROGENASE YDBM-RELATED"/>
    <property type="match status" value="1"/>
</dbReference>
<dbReference type="InterPro" id="IPR037069">
    <property type="entry name" value="AcylCoA_DH/ox_N_sf"/>
</dbReference>
<dbReference type="Pfam" id="PF02771">
    <property type="entry name" value="Acyl-CoA_dh_N"/>
    <property type="match status" value="1"/>
</dbReference>
<reference evidence="6 7" key="2">
    <citation type="journal article" date="2016" name="Genome Announc.">
        <title>Permanent Draft Genome Sequences for Two Variants of Frankia sp. Strain CpI1, the First Frankia Strain Isolated from Root Nodules of Comptonia peregrina.</title>
        <authorList>
            <person name="Oshone R."/>
            <person name="Hurst S.G.IV."/>
            <person name="Abebe-Akele F."/>
            <person name="Simpson S."/>
            <person name="Morris K."/>
            <person name="Thomas W.K."/>
            <person name="Tisa L.S."/>
        </authorList>
    </citation>
    <scope>NUCLEOTIDE SEQUENCE [LARGE SCALE GENOMIC DNA]</scope>
    <source>
        <strain evidence="7">CpI1-S</strain>
    </source>
</reference>
<feature type="domain" description="Acyl-CoA dehydrogenase C-terminal" evidence="5">
    <location>
        <begin position="259"/>
        <end position="388"/>
    </location>
</feature>
<dbReference type="InterPro" id="IPR006091">
    <property type="entry name" value="Acyl-CoA_Oxase/DH_mid-dom"/>
</dbReference>
<dbReference type="GO" id="GO:0050660">
    <property type="term" value="F:flavin adenine dinucleotide binding"/>
    <property type="evidence" value="ECO:0007669"/>
    <property type="project" value="InterPro"/>
</dbReference>
<keyword evidence="1" id="KW-0285">Flavoprotein</keyword>
<feature type="domain" description="Acyl-CoA oxidase/dehydrogenase middle" evidence="3">
    <location>
        <begin position="140"/>
        <end position="223"/>
    </location>
</feature>
<dbReference type="PATRIC" id="fig|1502723.3.peg.4535"/>
<dbReference type="SUPFAM" id="SSF56645">
    <property type="entry name" value="Acyl-CoA dehydrogenase NM domain-like"/>
    <property type="match status" value="1"/>
</dbReference>
<dbReference type="InterPro" id="IPR009100">
    <property type="entry name" value="AcylCoA_DH/oxidase_NM_dom_sf"/>
</dbReference>
<dbReference type="Pfam" id="PF08028">
    <property type="entry name" value="Acyl-CoA_dh_2"/>
    <property type="match status" value="1"/>
</dbReference>
<gene>
    <name evidence="6" type="ORF">FF36_04589</name>
</gene>
<reference evidence="7" key="1">
    <citation type="submission" date="2015-02" db="EMBL/GenBank/DDBJ databases">
        <title>Draft Genome of Frankia sp. CpI1-S.</title>
        <authorList>
            <person name="Oshone R.T."/>
            <person name="Ngom M."/>
            <person name="Ghodhbane-Gtari F."/>
            <person name="Gtari M."/>
            <person name="Morris K."/>
            <person name="Thomas K."/>
            <person name="Sen A."/>
            <person name="Tisa L.S."/>
        </authorList>
    </citation>
    <scope>NUCLEOTIDE SEQUENCE [LARGE SCALE GENOMIC DNA]</scope>
    <source>
        <strain evidence="7">CpI1-S</strain>
    </source>
</reference>
<dbReference type="Gene3D" id="1.20.140.10">
    <property type="entry name" value="Butyryl-CoA Dehydrogenase, subunit A, domain 3"/>
    <property type="match status" value="1"/>
</dbReference>
<dbReference type="InterPro" id="IPR036250">
    <property type="entry name" value="AcylCo_DH-like_C"/>
</dbReference>
<dbReference type="AlphaFoldDB" id="A0A0D8BAU6"/>
<evidence type="ECO:0000259" key="3">
    <source>
        <dbReference type="Pfam" id="PF02770"/>
    </source>
</evidence>
<dbReference type="InterPro" id="IPR013786">
    <property type="entry name" value="AcylCoA_DH/ox_N"/>
</dbReference>
<feature type="domain" description="Acyl-CoA dehydrogenase/oxidase N-terminal" evidence="4">
    <location>
        <begin position="25"/>
        <end position="99"/>
    </location>
</feature>
<dbReference type="EMBL" id="JYFN01000044">
    <property type="protein sequence ID" value="KJE21084.1"/>
    <property type="molecule type" value="Genomic_DNA"/>
</dbReference>
<dbReference type="Pfam" id="PF02770">
    <property type="entry name" value="Acyl-CoA_dh_M"/>
    <property type="match status" value="1"/>
</dbReference>
<evidence type="ECO:0000256" key="1">
    <source>
        <dbReference type="ARBA" id="ARBA00022630"/>
    </source>
</evidence>
<keyword evidence="7" id="KW-1185">Reference proteome</keyword>
<comment type="caution">
    <text evidence="6">The sequence shown here is derived from an EMBL/GenBank/DDBJ whole genome shotgun (WGS) entry which is preliminary data.</text>
</comment>
<dbReference type="InterPro" id="IPR046373">
    <property type="entry name" value="Acyl-CoA_Oxase/DH_mid-dom_sf"/>
</dbReference>
<dbReference type="OrthoDB" id="2986495at2"/>
<proteinExistence type="predicted"/>
<dbReference type="Gene3D" id="2.40.110.10">
    <property type="entry name" value="Butyryl-CoA Dehydrogenase, subunit A, domain 2"/>
    <property type="match status" value="1"/>
</dbReference>
<organism evidence="6 7">
    <name type="scientific">Frankia torreyi</name>
    <dbReference type="NCBI Taxonomy" id="1856"/>
    <lineage>
        <taxon>Bacteria</taxon>
        <taxon>Bacillati</taxon>
        <taxon>Actinomycetota</taxon>
        <taxon>Actinomycetes</taxon>
        <taxon>Frankiales</taxon>
        <taxon>Frankiaceae</taxon>
        <taxon>Frankia</taxon>
    </lineage>
</organism>
<sequence>MPEFELLPVTAAGTRFVELAEKHAADFAPRVPEADRTATFQTQNLDEMKASGFTSAPVPVEFGGLGVRSVHDLALGMNRLGRTDPSTAIAINMHLSIVWAADFLHRLAKGTDNAAQTEAMAGLLQQMASGLIAAASNTEPGTTMGWPMTEATKVDEGWSLSGRKTFGTLSPAADLVLVSCRTARGDGTYESGFAIVPGGAPGMTFLDDWDTLGMRSSGSNGAVYDGCLLPESSMMSGASWGDSGGVMGVSLGAVTNLGLIAAFVGIAEAARDLAIDLARTRTKQPSGAPVAHRYGIQHAVAEMEADLATCRAHLSWAGRLLDERVANVAPQDLNIQDLYAIQGQFQCSKLVVNRKAIDVVDKALQISGGSGYFSSSPLSRMYRDVRAGPFMQPYSPNEVYEYIGQVALGLPPAIQT</sequence>
<evidence type="ECO:0000313" key="7">
    <source>
        <dbReference type="Proteomes" id="UP000032545"/>
    </source>
</evidence>
<dbReference type="Proteomes" id="UP000032545">
    <property type="component" value="Unassembled WGS sequence"/>
</dbReference>
<dbReference type="Gene3D" id="1.10.540.10">
    <property type="entry name" value="Acyl-CoA dehydrogenase/oxidase, N-terminal domain"/>
    <property type="match status" value="1"/>
</dbReference>
<evidence type="ECO:0000256" key="2">
    <source>
        <dbReference type="ARBA" id="ARBA00023002"/>
    </source>
</evidence>